<evidence type="ECO:0000313" key="1">
    <source>
        <dbReference type="EMBL" id="MPN55715.1"/>
    </source>
</evidence>
<gene>
    <name evidence="1" type="ORF">SDC9_203399</name>
</gene>
<sequence length="111" mass="12096">MLLQILLHRLTLHLAGRGEIIAGEEEGVKRGSSVFVVVSDPDHTREGVAVHLMHKGSAGLVNSADVHAQHVKGPARCTISPGEARPYVHVRVNEQVQPVFPGFFHDLIQIL</sequence>
<name>A0A645IWB6_9ZZZZ</name>
<organism evidence="1">
    <name type="scientific">bioreactor metagenome</name>
    <dbReference type="NCBI Taxonomy" id="1076179"/>
    <lineage>
        <taxon>unclassified sequences</taxon>
        <taxon>metagenomes</taxon>
        <taxon>ecological metagenomes</taxon>
    </lineage>
</organism>
<comment type="caution">
    <text evidence="1">The sequence shown here is derived from an EMBL/GenBank/DDBJ whole genome shotgun (WGS) entry which is preliminary data.</text>
</comment>
<proteinExistence type="predicted"/>
<accession>A0A645IWB6</accession>
<reference evidence="1" key="1">
    <citation type="submission" date="2019-08" db="EMBL/GenBank/DDBJ databases">
        <authorList>
            <person name="Kucharzyk K."/>
            <person name="Murdoch R.W."/>
            <person name="Higgins S."/>
            <person name="Loffler F."/>
        </authorList>
    </citation>
    <scope>NUCLEOTIDE SEQUENCE</scope>
</reference>
<dbReference type="AlphaFoldDB" id="A0A645IWB6"/>
<protein>
    <submittedName>
        <fullName evidence="1">Uncharacterized protein</fullName>
    </submittedName>
</protein>
<dbReference type="EMBL" id="VSSQ01125267">
    <property type="protein sequence ID" value="MPN55715.1"/>
    <property type="molecule type" value="Genomic_DNA"/>
</dbReference>